<dbReference type="Pfam" id="PF04055">
    <property type="entry name" value="Radical_SAM"/>
    <property type="match status" value="1"/>
</dbReference>
<dbReference type="PANTHER" id="PTHR43273">
    <property type="entry name" value="ANAEROBIC SULFATASE-MATURATING ENZYME HOMOLOG ASLB-RELATED"/>
    <property type="match status" value="1"/>
</dbReference>
<keyword evidence="3" id="KW-0479">Metal-binding</keyword>
<dbReference type="GO" id="GO:0051536">
    <property type="term" value="F:iron-sulfur cluster binding"/>
    <property type="evidence" value="ECO:0007669"/>
    <property type="project" value="UniProtKB-KW"/>
</dbReference>
<accession>A0A318L4V2</accession>
<dbReference type="InterPro" id="IPR058240">
    <property type="entry name" value="rSAM_sf"/>
</dbReference>
<evidence type="ECO:0000259" key="6">
    <source>
        <dbReference type="PROSITE" id="PS51918"/>
    </source>
</evidence>
<sequence>MIEYAGRTYTENDSIKFYRLSEEKIYLKLQNNLYEFTGKMIELSRKLLDNEVYHISNEYDVIMKLLLEKNLISERHFLKYELNDYSYLMEYKGYKYIVNLSQGEIYQLTSSIYNILLNGCVSRLNKNDLFELRIRDIITPMQESNVKDINVNTYNKRVYLINSFRCNMNCIYCFEHNKTFDIMPNDIKHQTIEYIKKLSEQNFITLVFYGGEPLLEENYAFIEDFLKLHLNNVEYEFITNGLGIDNYFSLLSKYRHQISCFTITLDGPKKIHDKRRIFRNGSFELIINNVKMLVENEFYVKLRVNLDYDNIAYLSELCEEIENKLKNYTKFFKLELHLVSCKDNSEFKQIRLIDLLQSLLKLKEYSFKITIADQFLRRIRNSFDVYVSNFMQTDFCNYYDNIVINNNGDIYHCNEAMGTNEFVIANLKDSDVYNKVNLVKEQTKKICNGCPFDIICKGKCKFENYTKNGSIDKVTCNKEEMLEVIKYLIDNGDYERLQE</sequence>
<dbReference type="OrthoDB" id="9808591at2"/>
<evidence type="ECO:0000313" key="8">
    <source>
        <dbReference type="Proteomes" id="UP000247612"/>
    </source>
</evidence>
<evidence type="ECO:0000256" key="4">
    <source>
        <dbReference type="ARBA" id="ARBA00023004"/>
    </source>
</evidence>
<dbReference type="STRING" id="1034346.GCA_000313565_01836"/>
<dbReference type="RefSeq" id="WP_022938141.1">
    <property type="nucleotide sequence ID" value="NZ_CABKRQ010000004.1"/>
</dbReference>
<dbReference type="InterPro" id="IPR023867">
    <property type="entry name" value="Sulphatase_maturase_rSAM"/>
</dbReference>
<evidence type="ECO:0000256" key="3">
    <source>
        <dbReference type="ARBA" id="ARBA00022723"/>
    </source>
</evidence>
<dbReference type="AlphaFoldDB" id="A0A318L4V2"/>
<evidence type="ECO:0000313" key="7">
    <source>
        <dbReference type="EMBL" id="PXX76196.1"/>
    </source>
</evidence>
<evidence type="ECO:0000256" key="2">
    <source>
        <dbReference type="ARBA" id="ARBA00022691"/>
    </source>
</evidence>
<evidence type="ECO:0000256" key="5">
    <source>
        <dbReference type="ARBA" id="ARBA00023014"/>
    </source>
</evidence>
<comment type="cofactor">
    <cofactor evidence="1">
        <name>[4Fe-4S] cluster</name>
        <dbReference type="ChEBI" id="CHEBI:49883"/>
    </cofactor>
</comment>
<dbReference type="GO" id="GO:0046872">
    <property type="term" value="F:metal ion binding"/>
    <property type="evidence" value="ECO:0007669"/>
    <property type="project" value="UniProtKB-KW"/>
</dbReference>
<dbReference type="PROSITE" id="PS51918">
    <property type="entry name" value="RADICAL_SAM"/>
    <property type="match status" value="1"/>
</dbReference>
<dbReference type="InterPro" id="IPR007197">
    <property type="entry name" value="rSAM"/>
</dbReference>
<protein>
    <submittedName>
        <fullName evidence="7">Radical SAM protein with 4Fe4S-binding SPASM domain</fullName>
    </submittedName>
</protein>
<evidence type="ECO:0000256" key="1">
    <source>
        <dbReference type="ARBA" id="ARBA00001966"/>
    </source>
</evidence>
<keyword evidence="4" id="KW-0408">Iron</keyword>
<feature type="domain" description="Radical SAM core" evidence="6">
    <location>
        <begin position="152"/>
        <end position="372"/>
    </location>
</feature>
<dbReference type="NCBIfam" id="TIGR04085">
    <property type="entry name" value="rSAM_more_4Fe4S"/>
    <property type="match status" value="1"/>
</dbReference>
<dbReference type="SFLD" id="SFLDS00029">
    <property type="entry name" value="Radical_SAM"/>
    <property type="match status" value="1"/>
</dbReference>
<dbReference type="SUPFAM" id="SSF102114">
    <property type="entry name" value="Radical SAM enzymes"/>
    <property type="match status" value="1"/>
</dbReference>
<dbReference type="Gene3D" id="3.20.20.70">
    <property type="entry name" value="Aldolase class I"/>
    <property type="match status" value="1"/>
</dbReference>
<organism evidence="7 8">
    <name type="scientific">Dielma fastidiosa</name>
    <dbReference type="NCBI Taxonomy" id="1034346"/>
    <lineage>
        <taxon>Bacteria</taxon>
        <taxon>Bacillati</taxon>
        <taxon>Bacillota</taxon>
        <taxon>Erysipelotrichia</taxon>
        <taxon>Erysipelotrichales</taxon>
        <taxon>Erysipelotrichaceae</taxon>
        <taxon>Dielma</taxon>
    </lineage>
</organism>
<dbReference type="InterPro" id="IPR023885">
    <property type="entry name" value="4Fe4S-binding_SPASM_dom"/>
</dbReference>
<comment type="caution">
    <text evidence="7">The sequence shown here is derived from an EMBL/GenBank/DDBJ whole genome shotgun (WGS) entry which is preliminary data.</text>
</comment>
<dbReference type="EMBL" id="QJKH01000014">
    <property type="protein sequence ID" value="PXX76196.1"/>
    <property type="molecule type" value="Genomic_DNA"/>
</dbReference>
<keyword evidence="8" id="KW-1185">Reference proteome</keyword>
<dbReference type="GO" id="GO:0016491">
    <property type="term" value="F:oxidoreductase activity"/>
    <property type="evidence" value="ECO:0007669"/>
    <property type="project" value="InterPro"/>
</dbReference>
<keyword evidence="2" id="KW-0949">S-adenosyl-L-methionine</keyword>
<proteinExistence type="predicted"/>
<gene>
    <name evidence="7" type="ORF">DES51_11451</name>
</gene>
<dbReference type="Proteomes" id="UP000247612">
    <property type="component" value="Unassembled WGS sequence"/>
</dbReference>
<dbReference type="PANTHER" id="PTHR43273:SF8">
    <property type="entry name" value="RADICAL SAM DOMAIN PROTEIN"/>
    <property type="match status" value="1"/>
</dbReference>
<dbReference type="InterPro" id="IPR013785">
    <property type="entry name" value="Aldolase_TIM"/>
</dbReference>
<reference evidence="7 8" key="1">
    <citation type="submission" date="2018-05" db="EMBL/GenBank/DDBJ databases">
        <title>Genomic Encyclopedia of Type Strains, Phase IV (KMG-IV): sequencing the most valuable type-strain genomes for metagenomic binning, comparative biology and taxonomic classification.</title>
        <authorList>
            <person name="Goeker M."/>
        </authorList>
    </citation>
    <scope>NUCLEOTIDE SEQUENCE [LARGE SCALE GENOMIC DNA]</scope>
    <source>
        <strain evidence="7 8">JC118</strain>
    </source>
</reference>
<keyword evidence="5" id="KW-0411">Iron-sulfur</keyword>
<name>A0A318L4V2_9FIRM</name>
<dbReference type="CDD" id="cd01335">
    <property type="entry name" value="Radical_SAM"/>
    <property type="match status" value="1"/>
</dbReference>
<dbReference type="SFLD" id="SFLDG01067">
    <property type="entry name" value="SPASM/twitch_domain_containing"/>
    <property type="match status" value="1"/>
</dbReference>
<dbReference type="UniPathway" id="UPA00782"/>